<dbReference type="Gene3D" id="3.40.50.880">
    <property type="match status" value="1"/>
</dbReference>
<keyword evidence="5 12" id="KW-0028">Amino-acid biosynthesis</keyword>
<evidence type="ECO:0000256" key="8">
    <source>
        <dbReference type="ARBA" id="ARBA00023102"/>
    </source>
</evidence>
<comment type="subcellular location">
    <subcellularLocation>
        <location evidence="1 12">Cytoplasm</location>
    </subcellularLocation>
</comment>
<evidence type="ECO:0000256" key="4">
    <source>
        <dbReference type="ARBA" id="ARBA00022490"/>
    </source>
</evidence>
<dbReference type="PATRIC" id="fig|727.529.peg.775"/>
<evidence type="ECO:0000256" key="7">
    <source>
        <dbReference type="ARBA" id="ARBA00022962"/>
    </source>
</evidence>
<dbReference type="InterPro" id="IPR017926">
    <property type="entry name" value="GATASE"/>
</dbReference>
<reference evidence="18 21" key="3">
    <citation type="submission" date="2018-06" db="EMBL/GenBank/DDBJ databases">
        <authorList>
            <consortium name="Pathogen Informatics"/>
            <person name="Doyle S."/>
        </authorList>
    </citation>
    <scope>NUCLEOTIDE SEQUENCE [LARGE SCALE GENOMIC DNA]</scope>
    <source>
        <strain evidence="18 21">NCTC11872</strain>
    </source>
</reference>
<name>A0A0C5F3K7_HAEIF</name>
<dbReference type="OMA" id="WVYFVHS"/>
<dbReference type="PIRSF" id="PIRSF000495">
    <property type="entry name" value="Amidotransf_hisH"/>
    <property type="match status" value="1"/>
</dbReference>
<dbReference type="PROSITE" id="PS51273">
    <property type="entry name" value="GATASE_TYPE_1"/>
    <property type="match status" value="1"/>
</dbReference>
<feature type="active site" description="Nucleophile" evidence="12 13">
    <location>
        <position position="78"/>
    </location>
</feature>
<comment type="function">
    <text evidence="12">IGPS catalyzes the conversion of PRFAR and glutamine to IGP, AICAR and glutamate. The HisH subunit catalyzes the hydrolysis of glutamine to glutamate and ammonia as part of the synthesis of IGP and AICAR. The resulting ammonia molecule is channeled to the active site of HisF.</text>
</comment>
<dbReference type="KEGG" id="hiw:NTHI477_01587"/>
<reference evidence="16 20" key="2">
    <citation type="submission" date="2017-02" db="EMBL/GenBank/DDBJ databases">
        <title>Haemophilus influenzae in COPD genome sequencing project.</title>
        <authorList>
            <person name="Murphy T.F."/>
            <person name="Kong Y."/>
            <person name="Nadendla S."/>
            <person name="Tettelin H."/>
            <person name="Pettigrew M."/>
        </authorList>
    </citation>
    <scope>NUCLEOTIDE SEQUENCE [LARGE SCALE GENOMIC DNA]</scope>
    <source>
        <strain evidence="16 20">19P94H1</strain>
    </source>
</reference>
<dbReference type="KEGG" id="hic:NTHIC486_00514"/>
<feature type="active site" evidence="12 13">
    <location>
        <position position="178"/>
    </location>
</feature>
<feature type="domain" description="Glutamine amidotransferase" evidence="14">
    <location>
        <begin position="25"/>
        <end position="196"/>
    </location>
</feature>
<dbReference type="HAMAP" id="MF_00278">
    <property type="entry name" value="HisH"/>
    <property type="match status" value="1"/>
</dbReference>
<dbReference type="GeneID" id="93219486"/>
<dbReference type="EC" id="3.5.1.2" evidence="12"/>
<comment type="catalytic activity">
    <reaction evidence="11 12">
        <text>L-glutamine + H2O = L-glutamate + NH4(+)</text>
        <dbReference type="Rhea" id="RHEA:15889"/>
        <dbReference type="ChEBI" id="CHEBI:15377"/>
        <dbReference type="ChEBI" id="CHEBI:28938"/>
        <dbReference type="ChEBI" id="CHEBI:29985"/>
        <dbReference type="ChEBI" id="CHEBI:58359"/>
        <dbReference type="EC" id="3.5.1.2"/>
    </reaction>
</comment>
<dbReference type="CDD" id="cd01748">
    <property type="entry name" value="GATase1_IGP_Synthase"/>
    <property type="match status" value="1"/>
</dbReference>
<evidence type="ECO:0000256" key="9">
    <source>
        <dbReference type="ARBA" id="ARBA00023239"/>
    </source>
</evidence>
<dbReference type="EC" id="4.3.2.10" evidence="12"/>
<dbReference type="SMR" id="A0A0C5F3K7"/>
<evidence type="ECO:0000256" key="11">
    <source>
        <dbReference type="ARBA" id="ARBA00049534"/>
    </source>
</evidence>
<dbReference type="FunFam" id="3.40.50.880:FF:000009">
    <property type="entry name" value="Imidazole glycerol phosphate synthase subunit HisH"/>
    <property type="match status" value="1"/>
</dbReference>
<dbReference type="GO" id="GO:0000107">
    <property type="term" value="F:imidazoleglycerol-phosphate synthase activity"/>
    <property type="evidence" value="ECO:0007669"/>
    <property type="project" value="UniProtKB-UniRule"/>
</dbReference>
<evidence type="ECO:0000313" key="16">
    <source>
        <dbReference type="EMBL" id="PRL89733.1"/>
    </source>
</evidence>
<dbReference type="GO" id="GO:0005737">
    <property type="term" value="C:cytoplasm"/>
    <property type="evidence" value="ECO:0007669"/>
    <property type="project" value="UniProtKB-SubCell"/>
</dbReference>
<dbReference type="NCBIfam" id="TIGR01855">
    <property type="entry name" value="IMP_synth_hisH"/>
    <property type="match status" value="1"/>
</dbReference>
<comment type="pathway">
    <text evidence="2 12">Amino-acid biosynthesis; L-histidine biosynthesis; L-histidine from 5-phospho-alpha-D-ribose 1-diphosphate: step 5/9.</text>
</comment>
<keyword evidence="7 12" id="KW-0315">Glutamine amidotransferase</keyword>
<keyword evidence="6 12" id="KW-0378">Hydrolase</keyword>
<dbReference type="InterPro" id="IPR010139">
    <property type="entry name" value="Imidazole-glycPsynth_HisH"/>
</dbReference>
<dbReference type="Pfam" id="PF00117">
    <property type="entry name" value="GATase"/>
    <property type="match status" value="1"/>
</dbReference>
<gene>
    <name evidence="12 15" type="primary">hisH</name>
    <name evidence="16" type="ORF">BV022_01272</name>
    <name evidence="17" type="ORF">CH627_02735</name>
    <name evidence="18" type="ORF">NCTC11872_01236</name>
    <name evidence="15" type="ORF">NTHI1209_01823</name>
</gene>
<dbReference type="RefSeq" id="WP_005649382.1">
    <property type="nucleotide sequence ID" value="NZ_AP018764.1"/>
</dbReference>
<dbReference type="PANTHER" id="PTHR42701">
    <property type="entry name" value="IMIDAZOLE GLYCEROL PHOSPHATE SYNTHASE SUBUNIT HISH"/>
    <property type="match status" value="1"/>
</dbReference>
<evidence type="ECO:0000313" key="19">
    <source>
        <dbReference type="Proteomes" id="UP000050700"/>
    </source>
</evidence>
<dbReference type="KEGG" id="hix:NTHI723_01216"/>
<keyword evidence="15" id="KW-0328">Glycosyltransferase</keyword>
<dbReference type="SUPFAM" id="SSF52317">
    <property type="entry name" value="Class I glutamine amidotransferase-like"/>
    <property type="match status" value="1"/>
</dbReference>
<evidence type="ECO:0000256" key="12">
    <source>
        <dbReference type="HAMAP-Rule" id="MF_00278"/>
    </source>
</evidence>
<dbReference type="GO" id="GO:0004359">
    <property type="term" value="F:glutaminase activity"/>
    <property type="evidence" value="ECO:0007669"/>
    <property type="project" value="UniProtKB-EC"/>
</dbReference>
<keyword evidence="8 12" id="KW-0368">Histidine biosynthesis</keyword>
<dbReference type="InterPro" id="IPR029062">
    <property type="entry name" value="Class_I_gatase-like"/>
</dbReference>
<evidence type="ECO:0000313" key="20">
    <source>
        <dbReference type="Proteomes" id="UP000238666"/>
    </source>
</evidence>
<evidence type="ECO:0000256" key="10">
    <source>
        <dbReference type="ARBA" id="ARBA00047838"/>
    </source>
</evidence>
<dbReference type="GO" id="GO:0000105">
    <property type="term" value="P:L-histidine biosynthetic process"/>
    <property type="evidence" value="ECO:0007669"/>
    <property type="project" value="UniProtKB-UniRule"/>
</dbReference>
<sequence>MTNITIIDTGCANLSSVKFAFDRLGYNTEITFDLNKIKSADKLILPGVGTANAAMYNLQERQLIETIQNLTQPVLGICLGMQLMTEFSEEGNVPTLNLISGKTNRIPDTGLPLPQMGWNRVQFVKNCPLFDGIVQNSHFYFVHSYAVSPNEHSVAISNYGVNFSAAIAKENFYGVQFHPERSGKNGALLLKNFVEKVPF</sequence>
<evidence type="ECO:0000313" key="15">
    <source>
        <dbReference type="EMBL" id="KIS36183.1"/>
    </source>
</evidence>
<organism evidence="15 19">
    <name type="scientific">Haemophilus influenzae</name>
    <dbReference type="NCBI Taxonomy" id="727"/>
    <lineage>
        <taxon>Bacteria</taxon>
        <taxon>Pseudomonadati</taxon>
        <taxon>Pseudomonadota</taxon>
        <taxon>Gammaproteobacteria</taxon>
        <taxon>Pasteurellales</taxon>
        <taxon>Pasteurellaceae</taxon>
        <taxon>Haemophilus</taxon>
    </lineage>
</organism>
<evidence type="ECO:0000256" key="13">
    <source>
        <dbReference type="PIRSR" id="PIRSR000495-1"/>
    </source>
</evidence>
<dbReference type="EMBL" id="MZKM01000045">
    <property type="protein sequence ID" value="PRL89733.1"/>
    <property type="molecule type" value="Genomic_DNA"/>
</dbReference>
<accession>A0A0C5F3K7</accession>
<reference evidence="15 19" key="1">
    <citation type="submission" date="2014-05" db="EMBL/GenBank/DDBJ databases">
        <title>Methylome analysis of the phasevarions of Haemophilus influenzae.</title>
        <authorList>
            <person name="Atack J.M."/>
            <person name="Fox K.L."/>
            <person name="Power P.M."/>
            <person name="Clark T."/>
            <person name="Jurcisek J."/>
            <person name="Korlach J."/>
            <person name="Bakaletz L.O."/>
            <person name="Jennings M.P."/>
        </authorList>
    </citation>
    <scope>NUCLEOTIDE SEQUENCE [LARGE SCALE GENOMIC DNA]</scope>
    <source>
        <strain evidence="15 19">1209</strain>
    </source>
</reference>
<evidence type="ECO:0000313" key="17">
    <source>
        <dbReference type="EMBL" id="RFN64347.1"/>
    </source>
</evidence>
<feature type="active site" evidence="12 13">
    <location>
        <position position="180"/>
    </location>
</feature>
<dbReference type="PANTHER" id="PTHR42701:SF1">
    <property type="entry name" value="IMIDAZOLE GLYCEROL PHOSPHATE SYNTHASE SUBUNIT HISH"/>
    <property type="match status" value="1"/>
</dbReference>
<evidence type="ECO:0000256" key="6">
    <source>
        <dbReference type="ARBA" id="ARBA00022801"/>
    </source>
</evidence>
<dbReference type="Proteomes" id="UP000249936">
    <property type="component" value="Unassembled WGS sequence"/>
</dbReference>
<protein>
    <recommendedName>
        <fullName evidence="12">Imidazole glycerol phosphate synthase subunit HisH</fullName>
        <ecNumber evidence="12">4.3.2.10</ecNumber>
    </recommendedName>
    <alternativeName>
        <fullName evidence="12">IGP synthase glutaminase subunit</fullName>
        <ecNumber evidence="12">3.5.1.2</ecNumber>
    </alternativeName>
    <alternativeName>
        <fullName evidence="12">IGP synthase subunit HisH</fullName>
    </alternativeName>
    <alternativeName>
        <fullName evidence="12">ImGP synthase subunit HisH</fullName>
        <shortName evidence="12">IGPS subunit HisH</shortName>
    </alternativeName>
</protein>
<evidence type="ECO:0000256" key="3">
    <source>
        <dbReference type="ARBA" id="ARBA00011152"/>
    </source>
</evidence>
<proteinExistence type="inferred from homology"/>
<evidence type="ECO:0000256" key="5">
    <source>
        <dbReference type="ARBA" id="ARBA00022605"/>
    </source>
</evidence>
<comment type="catalytic activity">
    <reaction evidence="10 12">
        <text>5-[(5-phospho-1-deoxy-D-ribulos-1-ylimino)methylamino]-1-(5-phospho-beta-D-ribosyl)imidazole-4-carboxamide + L-glutamine = D-erythro-1-(imidazol-4-yl)glycerol 3-phosphate + 5-amino-1-(5-phospho-beta-D-ribosyl)imidazole-4-carboxamide + L-glutamate + H(+)</text>
        <dbReference type="Rhea" id="RHEA:24793"/>
        <dbReference type="ChEBI" id="CHEBI:15378"/>
        <dbReference type="ChEBI" id="CHEBI:29985"/>
        <dbReference type="ChEBI" id="CHEBI:58278"/>
        <dbReference type="ChEBI" id="CHEBI:58359"/>
        <dbReference type="ChEBI" id="CHEBI:58475"/>
        <dbReference type="ChEBI" id="CHEBI:58525"/>
        <dbReference type="EC" id="4.3.2.10"/>
    </reaction>
</comment>
<keyword evidence="9 12" id="KW-0456">Lyase</keyword>
<evidence type="ECO:0000259" key="14">
    <source>
        <dbReference type="Pfam" id="PF00117"/>
    </source>
</evidence>
<reference evidence="17" key="4">
    <citation type="submission" date="2018-08" db="EMBL/GenBank/DDBJ databases">
        <title>Antagonistic pleiotropy in the bifunctional surface protein FadL/P1 during adaptation of Haemophilus influenzae to chronic lung infection associated with COPD.</title>
        <authorList>
            <person name="Moleres J."/>
            <person name="Ehrlich R."/>
        </authorList>
    </citation>
    <scope>NUCLEOTIDE SEQUENCE [LARGE SCALE GENOMIC DNA]</scope>
    <source>
        <strain evidence="17">P668-6062</strain>
    </source>
</reference>
<dbReference type="EMBL" id="JMQP01000002">
    <property type="protein sequence ID" value="KIS36183.1"/>
    <property type="molecule type" value="Genomic_DNA"/>
</dbReference>
<dbReference type="EMBL" id="UASK01000005">
    <property type="protein sequence ID" value="SPX41627.1"/>
    <property type="molecule type" value="Genomic_DNA"/>
</dbReference>
<evidence type="ECO:0000256" key="2">
    <source>
        <dbReference type="ARBA" id="ARBA00005091"/>
    </source>
</evidence>
<dbReference type="EMBL" id="QVJI01000003">
    <property type="protein sequence ID" value="RFN64347.1"/>
    <property type="molecule type" value="Genomic_DNA"/>
</dbReference>
<dbReference type="PRINTS" id="PR00097">
    <property type="entry name" value="ANTSNTHASEII"/>
</dbReference>
<dbReference type="GO" id="GO:0016829">
    <property type="term" value="F:lyase activity"/>
    <property type="evidence" value="ECO:0007669"/>
    <property type="project" value="UniProtKB-KW"/>
</dbReference>
<dbReference type="AlphaFoldDB" id="A0A0C5F3K7"/>
<evidence type="ECO:0000313" key="21">
    <source>
        <dbReference type="Proteomes" id="UP000249936"/>
    </source>
</evidence>
<keyword evidence="15" id="KW-0808">Transferase</keyword>
<keyword evidence="4 12" id="KW-0963">Cytoplasm</keyword>
<dbReference type="UniPathway" id="UPA00031">
    <property type="reaction ID" value="UER00010"/>
</dbReference>
<evidence type="ECO:0000256" key="1">
    <source>
        <dbReference type="ARBA" id="ARBA00004496"/>
    </source>
</evidence>
<dbReference type="Proteomes" id="UP000050700">
    <property type="component" value="Unassembled WGS sequence"/>
</dbReference>
<evidence type="ECO:0000313" key="18">
    <source>
        <dbReference type="EMBL" id="SPX41627.1"/>
    </source>
</evidence>
<comment type="subunit">
    <text evidence="3 12">Heterodimer of HisH and HisF.</text>
</comment>